<dbReference type="EMBL" id="CM037620">
    <property type="protein sequence ID" value="KAH7994800.1"/>
    <property type="molecule type" value="Genomic_DNA"/>
</dbReference>
<keyword evidence="2" id="KW-1185">Reference proteome</keyword>
<reference evidence="1" key="1">
    <citation type="submission" date="2021-08" db="EMBL/GenBank/DDBJ databases">
        <title>The first chromosome-level gecko genome reveals the dynamic sex chromosomes of Neotropical dwarf geckos (Sphaerodactylidae: Sphaerodactylus).</title>
        <authorList>
            <person name="Pinto B.J."/>
            <person name="Keating S.E."/>
            <person name="Gamble T."/>
        </authorList>
    </citation>
    <scope>NUCLEOTIDE SEQUENCE</scope>
    <source>
        <strain evidence="1">TG3544</strain>
    </source>
</reference>
<accession>A0ACB8EQ61</accession>
<sequence>MGLLPPAPRQGREVGAFLKRVRLPAARVLGEMSFDQVPSGRPPIGLEEREGGKHSGRAIKWESITEPPGGRPKGGTGGERGQLLSLGQVIALDTQEPRRHPDVNSGRPAGGGNRMVLCGWEKAKVRCQRAACLPARPLWSPLPPRETPAMGTCVARWPPAYSPSRPAWVDLHPKLTRRP</sequence>
<evidence type="ECO:0000313" key="2">
    <source>
        <dbReference type="Proteomes" id="UP000827872"/>
    </source>
</evidence>
<organism evidence="1 2">
    <name type="scientific">Sphaerodactylus townsendi</name>
    <dbReference type="NCBI Taxonomy" id="933632"/>
    <lineage>
        <taxon>Eukaryota</taxon>
        <taxon>Metazoa</taxon>
        <taxon>Chordata</taxon>
        <taxon>Craniata</taxon>
        <taxon>Vertebrata</taxon>
        <taxon>Euteleostomi</taxon>
        <taxon>Lepidosauria</taxon>
        <taxon>Squamata</taxon>
        <taxon>Bifurcata</taxon>
        <taxon>Gekkota</taxon>
        <taxon>Sphaerodactylidae</taxon>
        <taxon>Sphaerodactylus</taxon>
    </lineage>
</organism>
<protein>
    <submittedName>
        <fullName evidence="1">Uncharacterized protein</fullName>
    </submittedName>
</protein>
<evidence type="ECO:0000313" key="1">
    <source>
        <dbReference type="EMBL" id="KAH7994800.1"/>
    </source>
</evidence>
<dbReference type="Proteomes" id="UP000827872">
    <property type="component" value="Linkage Group LG07"/>
</dbReference>
<proteinExistence type="predicted"/>
<name>A0ACB8EQ61_9SAUR</name>
<gene>
    <name evidence="1" type="ORF">K3G42_016064</name>
</gene>
<comment type="caution">
    <text evidence="1">The sequence shown here is derived from an EMBL/GenBank/DDBJ whole genome shotgun (WGS) entry which is preliminary data.</text>
</comment>